<evidence type="ECO:0000313" key="1">
    <source>
        <dbReference type="EMBL" id="TFK59051.1"/>
    </source>
</evidence>
<keyword evidence="2" id="KW-1185">Reference proteome</keyword>
<proteinExistence type="predicted"/>
<dbReference type="Proteomes" id="UP000308600">
    <property type="component" value="Unassembled WGS sequence"/>
</dbReference>
<name>A0ACD3A0G7_9AGAR</name>
<gene>
    <name evidence="1" type="ORF">BDN72DRAFT_906190</name>
</gene>
<evidence type="ECO:0000313" key="2">
    <source>
        <dbReference type="Proteomes" id="UP000308600"/>
    </source>
</evidence>
<sequence length="331" mass="35571">MSQTASRKPAAPSKPSKIKASWNTDCDTILVNCLLDQRTDGFQTSNGNFQKDAFTASAAKLAGTEKVSGGGCKDAECCQNRYAALKKEFTEVEYLRNSSGFGWDETTSLVQAEASIWEKIVKLKASYNRWKKKAFPLYNDMHSLINGTYATGQNVFQPGAPASPVTPVQPSGGESPPWADFRDEEDDDHEPALPPSQEASQSSASGSSLKRKSEAVKEEDSTPSKRAKNHGRPVSAAQGIDKMANSLMALAKVLVEPERAPVAPIPPVALSSPERKTAAVTAISDIDGISLSSTNKIQAYCAISQSTAIADVFLAIPKEDERISFILALQK</sequence>
<dbReference type="EMBL" id="ML209095">
    <property type="protein sequence ID" value="TFK59051.1"/>
    <property type="molecule type" value="Genomic_DNA"/>
</dbReference>
<reference evidence="1 2" key="1">
    <citation type="journal article" date="2019" name="Nat. Ecol. Evol.">
        <title>Megaphylogeny resolves global patterns of mushroom evolution.</title>
        <authorList>
            <person name="Varga T."/>
            <person name="Krizsan K."/>
            <person name="Foldi C."/>
            <person name="Dima B."/>
            <person name="Sanchez-Garcia M."/>
            <person name="Sanchez-Ramirez S."/>
            <person name="Szollosi G.J."/>
            <person name="Szarkandi J.G."/>
            <person name="Papp V."/>
            <person name="Albert L."/>
            <person name="Andreopoulos W."/>
            <person name="Angelini C."/>
            <person name="Antonin V."/>
            <person name="Barry K.W."/>
            <person name="Bougher N.L."/>
            <person name="Buchanan P."/>
            <person name="Buyck B."/>
            <person name="Bense V."/>
            <person name="Catcheside P."/>
            <person name="Chovatia M."/>
            <person name="Cooper J."/>
            <person name="Damon W."/>
            <person name="Desjardin D."/>
            <person name="Finy P."/>
            <person name="Geml J."/>
            <person name="Haridas S."/>
            <person name="Hughes K."/>
            <person name="Justo A."/>
            <person name="Karasinski D."/>
            <person name="Kautmanova I."/>
            <person name="Kiss B."/>
            <person name="Kocsube S."/>
            <person name="Kotiranta H."/>
            <person name="LaButti K.M."/>
            <person name="Lechner B.E."/>
            <person name="Liimatainen K."/>
            <person name="Lipzen A."/>
            <person name="Lukacs Z."/>
            <person name="Mihaltcheva S."/>
            <person name="Morgado L.N."/>
            <person name="Niskanen T."/>
            <person name="Noordeloos M.E."/>
            <person name="Ohm R.A."/>
            <person name="Ortiz-Santana B."/>
            <person name="Ovrebo C."/>
            <person name="Racz N."/>
            <person name="Riley R."/>
            <person name="Savchenko A."/>
            <person name="Shiryaev A."/>
            <person name="Soop K."/>
            <person name="Spirin V."/>
            <person name="Szebenyi C."/>
            <person name="Tomsovsky M."/>
            <person name="Tulloss R.E."/>
            <person name="Uehling J."/>
            <person name="Grigoriev I.V."/>
            <person name="Vagvolgyi C."/>
            <person name="Papp T."/>
            <person name="Martin F.M."/>
            <person name="Miettinen O."/>
            <person name="Hibbett D.S."/>
            <person name="Nagy L.G."/>
        </authorList>
    </citation>
    <scope>NUCLEOTIDE SEQUENCE [LARGE SCALE GENOMIC DNA]</scope>
    <source>
        <strain evidence="1 2">NL-1719</strain>
    </source>
</reference>
<accession>A0ACD3A0G7</accession>
<organism evidence="1 2">
    <name type="scientific">Pluteus cervinus</name>
    <dbReference type="NCBI Taxonomy" id="181527"/>
    <lineage>
        <taxon>Eukaryota</taxon>
        <taxon>Fungi</taxon>
        <taxon>Dikarya</taxon>
        <taxon>Basidiomycota</taxon>
        <taxon>Agaricomycotina</taxon>
        <taxon>Agaricomycetes</taxon>
        <taxon>Agaricomycetidae</taxon>
        <taxon>Agaricales</taxon>
        <taxon>Pluteineae</taxon>
        <taxon>Pluteaceae</taxon>
        <taxon>Pluteus</taxon>
    </lineage>
</organism>
<protein>
    <submittedName>
        <fullName evidence="1">Uncharacterized protein</fullName>
    </submittedName>
</protein>